<dbReference type="GO" id="GO:0004519">
    <property type="term" value="F:endonuclease activity"/>
    <property type="evidence" value="ECO:0007669"/>
    <property type="project" value="UniProtKB-KW"/>
</dbReference>
<protein>
    <submittedName>
        <fullName evidence="2">HNH endonuclease</fullName>
    </submittedName>
</protein>
<name>A0A0H4PTI4_9BACT</name>
<dbReference type="KEGG" id="camu:CA2015_2216"/>
<dbReference type="InterPro" id="IPR003615">
    <property type="entry name" value="HNH_nuc"/>
</dbReference>
<dbReference type="Gene3D" id="1.10.30.50">
    <property type="match status" value="1"/>
</dbReference>
<dbReference type="EMBL" id="CP012040">
    <property type="protein sequence ID" value="AKP51637.1"/>
    <property type="molecule type" value="Genomic_DNA"/>
</dbReference>
<keyword evidence="3" id="KW-1185">Reference proteome</keyword>
<dbReference type="PANTHER" id="PTHR33877:SF2">
    <property type="entry name" value="OS07G0170200 PROTEIN"/>
    <property type="match status" value="1"/>
</dbReference>
<evidence type="ECO:0000313" key="3">
    <source>
        <dbReference type="Proteomes" id="UP000036520"/>
    </source>
</evidence>
<sequence length="172" mass="19888">MKEISEKKVLVLNLDHSPVGVVNVHKGFVLTYLDKATLLVKYDYLQIRSVDHVFDYPAVIRLNHYKNIPYNGVLLNRNNLFKRDKYTCQYCGSEKDLTLDHVIPKSKGGKTTWKNLITACHRCNTIKGNKTPEEAGMPLVSFPFKPNLSYFLAEYAERHAEEWIPFLAMRQV</sequence>
<gene>
    <name evidence="2" type="ORF">CA2015_2216</name>
</gene>
<dbReference type="Proteomes" id="UP000036520">
    <property type="component" value="Chromosome"/>
</dbReference>
<dbReference type="RefSeq" id="WP_048641951.1">
    <property type="nucleotide sequence ID" value="NZ_CP012040.1"/>
</dbReference>
<dbReference type="AlphaFoldDB" id="A0A0H4PTI4"/>
<dbReference type="CDD" id="cd00085">
    <property type="entry name" value="HNHc"/>
    <property type="match status" value="1"/>
</dbReference>
<dbReference type="InterPro" id="IPR052892">
    <property type="entry name" value="NA-targeting_endonuclease"/>
</dbReference>
<dbReference type="OrthoDB" id="9802901at2"/>
<feature type="domain" description="HNH nuclease" evidence="1">
    <location>
        <begin position="75"/>
        <end position="125"/>
    </location>
</feature>
<dbReference type="Pfam" id="PF14279">
    <property type="entry name" value="HNH_5"/>
    <property type="match status" value="1"/>
</dbReference>
<organism evidence="2 3">
    <name type="scientific">Cyclobacterium amurskyense</name>
    <dbReference type="NCBI Taxonomy" id="320787"/>
    <lineage>
        <taxon>Bacteria</taxon>
        <taxon>Pseudomonadati</taxon>
        <taxon>Bacteroidota</taxon>
        <taxon>Cytophagia</taxon>
        <taxon>Cytophagales</taxon>
        <taxon>Cyclobacteriaceae</taxon>
        <taxon>Cyclobacterium</taxon>
    </lineage>
</organism>
<dbReference type="InterPro" id="IPR029471">
    <property type="entry name" value="HNH_5"/>
</dbReference>
<proteinExistence type="predicted"/>
<accession>A0A0H4PTI4</accession>
<dbReference type="STRING" id="320787.CA2015_2216"/>
<keyword evidence="2" id="KW-0540">Nuclease</keyword>
<evidence type="ECO:0000313" key="2">
    <source>
        <dbReference type="EMBL" id="AKP51637.1"/>
    </source>
</evidence>
<dbReference type="PANTHER" id="PTHR33877">
    <property type="entry name" value="SLL1193 PROTEIN"/>
    <property type="match status" value="1"/>
</dbReference>
<reference evidence="2 3" key="1">
    <citation type="submission" date="2015-07" db="EMBL/GenBank/DDBJ databases">
        <authorList>
            <person name="Kim K.M."/>
        </authorList>
    </citation>
    <scope>NUCLEOTIDE SEQUENCE [LARGE SCALE GENOMIC DNA]</scope>
    <source>
        <strain evidence="2 3">KCTC 12363</strain>
    </source>
</reference>
<dbReference type="PATRIC" id="fig|320787.5.peg.2435"/>
<keyword evidence="2" id="KW-0378">Hydrolase</keyword>
<dbReference type="SMART" id="SM00507">
    <property type="entry name" value="HNHc"/>
    <property type="match status" value="1"/>
</dbReference>
<keyword evidence="2" id="KW-0255">Endonuclease</keyword>
<evidence type="ECO:0000259" key="1">
    <source>
        <dbReference type="SMART" id="SM00507"/>
    </source>
</evidence>